<feature type="transmembrane region" description="Helical" evidence="2">
    <location>
        <begin position="20"/>
        <end position="40"/>
    </location>
</feature>
<sequence>MASTAPRTRSFWKVLTIDPSNAPLLAVVSGIFGAAGYMLGRKSQNAVPDQNVRLAANNPYPWNQEDPNDGDYKYKYQRNARSDGEEVHAPSAVNGTHVNAKIDKSTHDKLPSSLKPDL</sequence>
<keyword evidence="2" id="KW-0812">Transmembrane</keyword>
<keyword evidence="2" id="KW-1133">Transmembrane helix</keyword>
<keyword evidence="2" id="KW-0472">Membrane</keyword>
<dbReference type="EMBL" id="JASJQH010000035">
    <property type="protein sequence ID" value="KAK9768101.1"/>
    <property type="molecule type" value="Genomic_DNA"/>
</dbReference>
<evidence type="ECO:0000313" key="4">
    <source>
        <dbReference type="Proteomes" id="UP001479436"/>
    </source>
</evidence>
<dbReference type="InterPro" id="IPR039965">
    <property type="entry name" value="C3H7.08c"/>
</dbReference>
<proteinExistence type="predicted"/>
<organism evidence="3 4">
    <name type="scientific">Basidiobolus ranarum</name>
    <dbReference type="NCBI Taxonomy" id="34480"/>
    <lineage>
        <taxon>Eukaryota</taxon>
        <taxon>Fungi</taxon>
        <taxon>Fungi incertae sedis</taxon>
        <taxon>Zoopagomycota</taxon>
        <taxon>Entomophthoromycotina</taxon>
        <taxon>Basidiobolomycetes</taxon>
        <taxon>Basidiobolales</taxon>
        <taxon>Basidiobolaceae</taxon>
        <taxon>Basidiobolus</taxon>
    </lineage>
</organism>
<name>A0ABR2X365_9FUNG</name>
<keyword evidence="4" id="KW-1185">Reference proteome</keyword>
<dbReference type="Proteomes" id="UP001479436">
    <property type="component" value="Unassembled WGS sequence"/>
</dbReference>
<protein>
    <submittedName>
        <fullName evidence="3">Uncharacterized protein</fullName>
    </submittedName>
</protein>
<evidence type="ECO:0000256" key="2">
    <source>
        <dbReference type="SAM" id="Phobius"/>
    </source>
</evidence>
<evidence type="ECO:0000256" key="1">
    <source>
        <dbReference type="SAM" id="MobiDB-lite"/>
    </source>
</evidence>
<gene>
    <name evidence="3" type="ORF">K7432_001548</name>
</gene>
<reference evidence="3 4" key="1">
    <citation type="submission" date="2023-04" db="EMBL/GenBank/DDBJ databases">
        <title>Genome of Basidiobolus ranarum AG-B5.</title>
        <authorList>
            <person name="Stajich J.E."/>
            <person name="Carter-House D."/>
            <person name="Gryganskyi A."/>
        </authorList>
    </citation>
    <scope>NUCLEOTIDE SEQUENCE [LARGE SCALE GENOMIC DNA]</scope>
    <source>
        <strain evidence="3 4">AG-B5</strain>
    </source>
</reference>
<evidence type="ECO:0000313" key="3">
    <source>
        <dbReference type="EMBL" id="KAK9768101.1"/>
    </source>
</evidence>
<dbReference type="PANTHER" id="PTHR40466">
    <property type="entry name" value="EXPRESSED PROTEIN"/>
    <property type="match status" value="1"/>
</dbReference>
<dbReference type="PANTHER" id="PTHR40466:SF1">
    <property type="entry name" value="FUNGAL PROTEIN"/>
    <property type="match status" value="1"/>
</dbReference>
<accession>A0ABR2X365</accession>
<feature type="region of interest" description="Disordered" evidence="1">
    <location>
        <begin position="57"/>
        <end position="118"/>
    </location>
</feature>
<feature type="compositionally biased region" description="Basic and acidic residues" evidence="1">
    <location>
        <begin position="70"/>
        <end position="88"/>
    </location>
</feature>
<feature type="compositionally biased region" description="Basic and acidic residues" evidence="1">
    <location>
        <begin position="100"/>
        <end position="118"/>
    </location>
</feature>
<comment type="caution">
    <text evidence="3">The sequence shown here is derived from an EMBL/GenBank/DDBJ whole genome shotgun (WGS) entry which is preliminary data.</text>
</comment>